<dbReference type="HOGENOM" id="CLU_089574_1_6_7"/>
<accession>C7LQ46</accession>
<dbReference type="CDD" id="cd00158">
    <property type="entry name" value="RHOD"/>
    <property type="match status" value="1"/>
</dbReference>
<dbReference type="STRING" id="525897.Dbac_0957"/>
<dbReference type="EMBL" id="CP001629">
    <property type="protein sequence ID" value="ACU89072.1"/>
    <property type="molecule type" value="Genomic_DNA"/>
</dbReference>
<name>C7LQ46_DESBD</name>
<dbReference type="InterPro" id="IPR001763">
    <property type="entry name" value="Rhodanese-like_dom"/>
</dbReference>
<keyword evidence="4" id="KW-1185">Reference proteome</keyword>
<organism evidence="3 4">
    <name type="scientific">Desulfomicrobium baculatum (strain DSM 4028 / VKM B-1378 / X)</name>
    <name type="common">Desulfovibrio baculatus</name>
    <dbReference type="NCBI Taxonomy" id="525897"/>
    <lineage>
        <taxon>Bacteria</taxon>
        <taxon>Pseudomonadati</taxon>
        <taxon>Thermodesulfobacteriota</taxon>
        <taxon>Desulfovibrionia</taxon>
        <taxon>Desulfovibrionales</taxon>
        <taxon>Desulfomicrobiaceae</taxon>
        <taxon>Desulfomicrobium</taxon>
    </lineage>
</organism>
<evidence type="ECO:0000313" key="3">
    <source>
        <dbReference type="EMBL" id="ACU89072.1"/>
    </source>
</evidence>
<dbReference type="RefSeq" id="WP_015773172.1">
    <property type="nucleotide sequence ID" value="NC_013173.1"/>
</dbReference>
<dbReference type="InterPro" id="IPR036873">
    <property type="entry name" value="Rhodanese-like_dom_sf"/>
</dbReference>
<feature type="transmembrane region" description="Helical" evidence="1">
    <location>
        <begin position="47"/>
        <end position="65"/>
    </location>
</feature>
<dbReference type="Pfam" id="PF00581">
    <property type="entry name" value="Rhodanese"/>
    <property type="match status" value="1"/>
</dbReference>
<evidence type="ECO:0000256" key="1">
    <source>
        <dbReference type="SAM" id="Phobius"/>
    </source>
</evidence>
<dbReference type="Proteomes" id="UP000002216">
    <property type="component" value="Chromosome"/>
</dbReference>
<dbReference type="eggNOG" id="COG0607">
    <property type="taxonomic scope" value="Bacteria"/>
</dbReference>
<keyword evidence="1" id="KW-0472">Membrane</keyword>
<dbReference type="SUPFAM" id="SSF52821">
    <property type="entry name" value="Rhodanese/Cell cycle control phosphatase"/>
    <property type="match status" value="1"/>
</dbReference>
<evidence type="ECO:0000313" key="4">
    <source>
        <dbReference type="Proteomes" id="UP000002216"/>
    </source>
</evidence>
<dbReference type="Gene3D" id="3.40.250.10">
    <property type="entry name" value="Rhodanese-like domain"/>
    <property type="match status" value="1"/>
</dbReference>
<reference evidence="3 4" key="1">
    <citation type="journal article" date="2009" name="Stand. Genomic Sci.">
        <title>Complete genome sequence of Desulfomicrobium baculatum type strain (X).</title>
        <authorList>
            <person name="Copeland A."/>
            <person name="Spring S."/>
            <person name="Goker M."/>
            <person name="Schneider S."/>
            <person name="Lapidus A."/>
            <person name="Del Rio T.G."/>
            <person name="Tice H."/>
            <person name="Cheng J.F."/>
            <person name="Chen F."/>
            <person name="Nolan M."/>
            <person name="Bruce D."/>
            <person name="Goodwin L."/>
            <person name="Pitluck S."/>
            <person name="Ivanova N."/>
            <person name="Mavrommatis K."/>
            <person name="Ovchinnikova G."/>
            <person name="Pati A."/>
            <person name="Chen A."/>
            <person name="Palaniappan K."/>
            <person name="Land M."/>
            <person name="Hauser L."/>
            <person name="Chang Y.J."/>
            <person name="Jeffries C.C."/>
            <person name="Meincke L."/>
            <person name="Sims D."/>
            <person name="Brettin T."/>
            <person name="Detter J.C."/>
            <person name="Han C."/>
            <person name="Chain P."/>
            <person name="Bristow J."/>
            <person name="Eisen J.A."/>
            <person name="Markowitz V."/>
            <person name="Hugenholtz P."/>
            <person name="Kyrpides N.C."/>
            <person name="Klenk H.P."/>
            <person name="Lucas S."/>
        </authorList>
    </citation>
    <scope>NUCLEOTIDE SEQUENCE [LARGE SCALE GENOMIC DNA]</scope>
    <source>
        <strain evidence="4">DSM 4028 / VKM B-1378 / X</strain>
    </source>
</reference>
<dbReference type="AlphaFoldDB" id="C7LQ46"/>
<evidence type="ECO:0000259" key="2">
    <source>
        <dbReference type="PROSITE" id="PS50206"/>
    </source>
</evidence>
<dbReference type="GO" id="GO:0004792">
    <property type="term" value="F:thiosulfate-cyanide sulfurtransferase activity"/>
    <property type="evidence" value="ECO:0007669"/>
    <property type="project" value="TreeGrafter"/>
</dbReference>
<dbReference type="OrthoDB" id="9789348at2"/>
<protein>
    <submittedName>
        <fullName evidence="3">Rhodanese domain protein</fullName>
    </submittedName>
</protein>
<dbReference type="PROSITE" id="PS50206">
    <property type="entry name" value="RHODANESE_3"/>
    <property type="match status" value="1"/>
</dbReference>
<feature type="domain" description="Rhodanese" evidence="2">
    <location>
        <begin position="86"/>
        <end position="176"/>
    </location>
</feature>
<proteinExistence type="predicted"/>
<keyword evidence="1" id="KW-1133">Transmembrane helix</keyword>
<sequence length="179" mass="20231">MKPAAMPAGLAGCVKAQKNIDYCYVGFQPHTFNFALANGQIMEYSKIYRFFVFFFGAFFIVSGIASASEHVLPPLEAQKLIEANKDNPQFIIIDLRTKAEFDDAHIEGAKLVPYYATNFKRIISQMDRESKILLYCQKGRQSPLALKALEKLRFSDMYILDGGFDEWINAGLPTAYTSF</sequence>
<gene>
    <name evidence="3" type="ordered locus">Dbac_0957</name>
</gene>
<keyword evidence="1" id="KW-0812">Transmembrane</keyword>
<dbReference type="SMART" id="SM00450">
    <property type="entry name" value="RHOD"/>
    <property type="match status" value="1"/>
</dbReference>
<dbReference type="PANTHER" id="PTHR44086:SF10">
    <property type="entry name" value="THIOSULFATE SULFURTRANSFERASE_RHODANESE-LIKE DOMAIN-CONTAINING PROTEIN 3"/>
    <property type="match status" value="1"/>
</dbReference>
<dbReference type="PANTHER" id="PTHR44086">
    <property type="entry name" value="THIOSULFATE SULFURTRANSFERASE RDL2, MITOCHONDRIAL-RELATED"/>
    <property type="match status" value="1"/>
</dbReference>
<dbReference type="KEGG" id="dba:Dbac_0957"/>